<gene>
    <name evidence="6" type="ORF">GRI75_11135</name>
</gene>
<dbReference type="OrthoDB" id="7743618at2"/>
<evidence type="ECO:0000313" key="6">
    <source>
        <dbReference type="EMBL" id="MXP42193.1"/>
    </source>
</evidence>
<dbReference type="EMBL" id="WTYK01000006">
    <property type="protein sequence ID" value="MXP42193.1"/>
    <property type="molecule type" value="Genomic_DNA"/>
</dbReference>
<dbReference type="RefSeq" id="WP_160747051.1">
    <property type="nucleotide sequence ID" value="NZ_WTYK01000006.1"/>
</dbReference>
<comment type="subcellular location">
    <subcellularLocation>
        <location evidence="1">Membrane</location>
    </subcellularLocation>
</comment>
<accession>A0A6I4UX91</accession>
<dbReference type="SUPFAM" id="SSF161084">
    <property type="entry name" value="MAPEG domain-like"/>
    <property type="match status" value="1"/>
</dbReference>
<evidence type="ECO:0000313" key="7">
    <source>
        <dbReference type="Proteomes" id="UP000469159"/>
    </source>
</evidence>
<name>A0A6I4UX91_9SPHN</name>
<protein>
    <recommendedName>
        <fullName evidence="8">MAPEG family protein</fullName>
    </recommendedName>
</protein>
<dbReference type="Gene3D" id="1.20.120.550">
    <property type="entry name" value="Membrane associated eicosanoid/glutathione metabolism-like domain"/>
    <property type="match status" value="1"/>
</dbReference>
<dbReference type="AlphaFoldDB" id="A0A6I4UX91"/>
<dbReference type="InterPro" id="IPR023352">
    <property type="entry name" value="MAPEG-like_dom_sf"/>
</dbReference>
<feature type="transmembrane region" description="Helical" evidence="5">
    <location>
        <begin position="109"/>
        <end position="130"/>
    </location>
</feature>
<evidence type="ECO:0000256" key="2">
    <source>
        <dbReference type="ARBA" id="ARBA00022692"/>
    </source>
</evidence>
<comment type="caution">
    <text evidence="6">The sequence shown here is derived from an EMBL/GenBank/DDBJ whole genome shotgun (WGS) entry which is preliminary data.</text>
</comment>
<dbReference type="PANTHER" id="PTHR35371:SF1">
    <property type="entry name" value="BLR7753 PROTEIN"/>
    <property type="match status" value="1"/>
</dbReference>
<keyword evidence="7" id="KW-1185">Reference proteome</keyword>
<dbReference type="GO" id="GO:0016020">
    <property type="term" value="C:membrane"/>
    <property type="evidence" value="ECO:0007669"/>
    <property type="project" value="UniProtKB-SubCell"/>
</dbReference>
<keyword evidence="4 5" id="KW-0472">Membrane</keyword>
<organism evidence="6 7">
    <name type="scientific">Croceibacterium soli</name>
    <dbReference type="NCBI Taxonomy" id="1739690"/>
    <lineage>
        <taxon>Bacteria</taxon>
        <taxon>Pseudomonadati</taxon>
        <taxon>Pseudomonadota</taxon>
        <taxon>Alphaproteobacteria</taxon>
        <taxon>Sphingomonadales</taxon>
        <taxon>Erythrobacteraceae</taxon>
        <taxon>Croceibacterium</taxon>
    </lineage>
</organism>
<reference evidence="6 7" key="1">
    <citation type="submission" date="2019-12" db="EMBL/GenBank/DDBJ databases">
        <title>Genomic-based taxomic classification of the family Erythrobacteraceae.</title>
        <authorList>
            <person name="Xu L."/>
        </authorList>
    </citation>
    <scope>NUCLEOTIDE SEQUENCE [LARGE SCALE GENOMIC DNA]</scope>
    <source>
        <strain evidence="6 7">MCCC 1K02066</strain>
    </source>
</reference>
<evidence type="ECO:0000256" key="4">
    <source>
        <dbReference type="ARBA" id="ARBA00023136"/>
    </source>
</evidence>
<feature type="transmembrane region" description="Helical" evidence="5">
    <location>
        <begin position="83"/>
        <end position="103"/>
    </location>
</feature>
<evidence type="ECO:0000256" key="1">
    <source>
        <dbReference type="ARBA" id="ARBA00004370"/>
    </source>
</evidence>
<dbReference type="InterPro" id="IPR001129">
    <property type="entry name" value="Membr-assoc_MAPEG"/>
</dbReference>
<proteinExistence type="predicted"/>
<evidence type="ECO:0008006" key="8">
    <source>
        <dbReference type="Google" id="ProtNLM"/>
    </source>
</evidence>
<dbReference type="PANTHER" id="PTHR35371">
    <property type="entry name" value="INNER MEMBRANE PROTEIN"/>
    <property type="match status" value="1"/>
</dbReference>
<evidence type="ECO:0000256" key="5">
    <source>
        <dbReference type="SAM" id="Phobius"/>
    </source>
</evidence>
<keyword evidence="2 5" id="KW-0812">Transmembrane</keyword>
<sequence>MEAEILVLALAAVLLVAHIQLAIRFKTKQYGLGWNMGARDGEMPPPDPVVGRLERARDNFLETLPIAIIALFGVVLTGKASELTAACAWIWLAGRAIYLPLYWSGVKGWRSLAWAIATVAILVVLAILIFG</sequence>
<feature type="transmembrane region" description="Helical" evidence="5">
    <location>
        <begin position="60"/>
        <end position="76"/>
    </location>
</feature>
<keyword evidence="3 5" id="KW-1133">Transmembrane helix</keyword>
<evidence type="ECO:0000256" key="3">
    <source>
        <dbReference type="ARBA" id="ARBA00022989"/>
    </source>
</evidence>
<dbReference type="Pfam" id="PF01124">
    <property type="entry name" value="MAPEG"/>
    <property type="match status" value="1"/>
</dbReference>
<dbReference type="Proteomes" id="UP000469159">
    <property type="component" value="Unassembled WGS sequence"/>
</dbReference>